<gene>
    <name evidence="2" type="ORF">BE21_55150</name>
</gene>
<keyword evidence="1" id="KW-1133">Transmembrane helix</keyword>
<keyword evidence="1" id="KW-0812">Transmembrane</keyword>
<comment type="caution">
    <text evidence="2">The sequence shown here is derived from an EMBL/GenBank/DDBJ whole genome shotgun (WGS) entry which is preliminary data.</text>
</comment>
<accession>A0A150TC52</accession>
<evidence type="ECO:0000313" key="2">
    <source>
        <dbReference type="EMBL" id="KYG02285.1"/>
    </source>
</evidence>
<name>A0A150TC52_SORCE</name>
<organism evidence="2 3">
    <name type="scientific">Sorangium cellulosum</name>
    <name type="common">Polyangium cellulosum</name>
    <dbReference type="NCBI Taxonomy" id="56"/>
    <lineage>
        <taxon>Bacteria</taxon>
        <taxon>Pseudomonadati</taxon>
        <taxon>Myxococcota</taxon>
        <taxon>Polyangia</taxon>
        <taxon>Polyangiales</taxon>
        <taxon>Polyangiaceae</taxon>
        <taxon>Sorangium</taxon>
    </lineage>
</organism>
<evidence type="ECO:0000256" key="1">
    <source>
        <dbReference type="SAM" id="Phobius"/>
    </source>
</evidence>
<dbReference type="EMBL" id="JEME01003123">
    <property type="protein sequence ID" value="KYG02285.1"/>
    <property type="molecule type" value="Genomic_DNA"/>
</dbReference>
<sequence>MDEGATVRRELHAGWLAMSLLLGSATATTSVRGEERPWSGGSAESERERAVRDFEEGRKAQVAGRLEEAEFFYLRAWARMKSYDIATNLGQVQLLLQKPASAARYLAFGVRTVGPEIEQERLARMQALLAEAKAQVGTLRVRVTNVADAEVVVDGQRVPAEEVEHELYVEPGQHVLVLRRAGYEEAVIHVAAAAGSREEIATELKPKVATRPGTAGAPVLGEAKTKAPAAGATAEEPRSWVPAIGLSAASAVGLGVAVGFTVASNNASADMRAQRAALWQAGGACIDAPVEHAMACRELRRTTARADVHANAARVAYVTSGALAIAALTYVLWPGGRPARAVSLGVGPGLDVGGASIAVVGSW</sequence>
<protein>
    <recommendedName>
        <fullName evidence="4">PEGA domain-containing protein</fullName>
    </recommendedName>
</protein>
<feature type="transmembrane region" description="Helical" evidence="1">
    <location>
        <begin position="315"/>
        <end position="333"/>
    </location>
</feature>
<evidence type="ECO:0000313" key="3">
    <source>
        <dbReference type="Proteomes" id="UP000075502"/>
    </source>
</evidence>
<dbReference type="Proteomes" id="UP000075502">
    <property type="component" value="Unassembled WGS sequence"/>
</dbReference>
<keyword evidence="1" id="KW-0472">Membrane</keyword>
<dbReference type="AlphaFoldDB" id="A0A150TC52"/>
<evidence type="ECO:0008006" key="4">
    <source>
        <dbReference type="Google" id="ProtNLM"/>
    </source>
</evidence>
<reference evidence="2 3" key="1">
    <citation type="submission" date="2014-02" db="EMBL/GenBank/DDBJ databases">
        <title>The small core and large imbalanced accessory genome model reveals a collaborative survival strategy of Sorangium cellulosum strains in nature.</title>
        <authorList>
            <person name="Han K."/>
            <person name="Peng R."/>
            <person name="Blom J."/>
            <person name="Li Y.-Z."/>
        </authorList>
    </citation>
    <scope>NUCLEOTIDE SEQUENCE [LARGE SCALE GENOMIC DNA]</scope>
    <source>
        <strain evidence="2 3">So0007-03</strain>
    </source>
</reference>
<proteinExistence type="predicted"/>